<protein>
    <recommendedName>
        <fullName evidence="4">Sulfotransferase family protein</fullName>
    </recommendedName>
</protein>
<name>A0A2T0RZK5_9RHOB</name>
<keyword evidence="3" id="KW-1185">Reference proteome</keyword>
<dbReference type="Proteomes" id="UP000239480">
    <property type="component" value="Unassembled WGS sequence"/>
</dbReference>
<comment type="caution">
    <text evidence="2">The sequence shown here is derived from an EMBL/GenBank/DDBJ whole genome shotgun (WGS) entry which is preliminary data.</text>
</comment>
<evidence type="ECO:0008006" key="4">
    <source>
        <dbReference type="Google" id="ProtNLM"/>
    </source>
</evidence>
<dbReference type="EMBL" id="PVTD01000001">
    <property type="protein sequence ID" value="PRY26580.1"/>
    <property type="molecule type" value="Genomic_DNA"/>
</dbReference>
<accession>A0A2T0RZK5</accession>
<dbReference type="InterPro" id="IPR027417">
    <property type="entry name" value="P-loop_NTPase"/>
</dbReference>
<dbReference type="AlphaFoldDB" id="A0A2T0RZK5"/>
<dbReference type="SUPFAM" id="SSF52540">
    <property type="entry name" value="P-loop containing nucleoside triphosphate hydrolases"/>
    <property type="match status" value="1"/>
</dbReference>
<evidence type="ECO:0000313" key="3">
    <source>
        <dbReference type="Proteomes" id="UP000239480"/>
    </source>
</evidence>
<sequence>MAERIHKQYAYGAQLDANTHWSKMTRTETRACGRMSPILKTVNPCFPRSGHRFLRNIFEAYFDDQFVFGSVHNAAERKVTEDTNYIKDHDTGLLSGKSDRQITSDARYLVQYRHPLESIQSYFEFIVCRGKLEDSPEKWAGFLPQRLRFWKAFVRKWCLDPGMRANDRVHRVQYDALYSNTVGEAEKAISFLTGGQVEIDHKRLESAVGQFSRGFCRYRIDDGMEEKLINARRDVREFRYFNDDFYRLEEALARDYLEPLGIPRLFGDTDATPPAMSVNLPTEPARHRRAG</sequence>
<proteinExistence type="predicted"/>
<evidence type="ECO:0000313" key="2">
    <source>
        <dbReference type="EMBL" id="PRY26580.1"/>
    </source>
</evidence>
<gene>
    <name evidence="2" type="ORF">CLV78_101680</name>
</gene>
<organism evidence="2 3">
    <name type="scientific">Aliiruegeria haliotis</name>
    <dbReference type="NCBI Taxonomy" id="1280846"/>
    <lineage>
        <taxon>Bacteria</taxon>
        <taxon>Pseudomonadati</taxon>
        <taxon>Pseudomonadota</taxon>
        <taxon>Alphaproteobacteria</taxon>
        <taxon>Rhodobacterales</taxon>
        <taxon>Roseobacteraceae</taxon>
        <taxon>Aliiruegeria</taxon>
    </lineage>
</organism>
<reference evidence="2 3" key="1">
    <citation type="submission" date="2018-03" db="EMBL/GenBank/DDBJ databases">
        <title>Genomic Encyclopedia of Archaeal and Bacterial Type Strains, Phase II (KMG-II): from individual species to whole genera.</title>
        <authorList>
            <person name="Goeker M."/>
        </authorList>
    </citation>
    <scope>NUCLEOTIDE SEQUENCE [LARGE SCALE GENOMIC DNA]</scope>
    <source>
        <strain evidence="2 3">DSM 29328</strain>
    </source>
</reference>
<dbReference type="Gene3D" id="3.40.50.300">
    <property type="entry name" value="P-loop containing nucleotide triphosphate hydrolases"/>
    <property type="match status" value="1"/>
</dbReference>
<feature type="region of interest" description="Disordered" evidence="1">
    <location>
        <begin position="272"/>
        <end position="291"/>
    </location>
</feature>
<evidence type="ECO:0000256" key="1">
    <source>
        <dbReference type="SAM" id="MobiDB-lite"/>
    </source>
</evidence>